<evidence type="ECO:0000256" key="3">
    <source>
        <dbReference type="SAM" id="MobiDB-lite"/>
    </source>
</evidence>
<dbReference type="AlphaFoldDB" id="A0A804RT04"/>
<dbReference type="Gene3D" id="2.130.10.10">
    <property type="entry name" value="YVTN repeat-like/Quinoprotein amine dehydrogenase"/>
    <property type="match status" value="1"/>
</dbReference>
<keyword evidence="7" id="KW-1185">Reference proteome</keyword>
<dbReference type="Gramene" id="Zm00001eb440460_T003">
    <property type="protein sequence ID" value="Zm00001eb440460_P003"/>
    <property type="gene ID" value="Zm00001eb440460"/>
</dbReference>
<dbReference type="PANTHER" id="PTHR22850">
    <property type="entry name" value="WD40 REPEAT FAMILY"/>
    <property type="match status" value="1"/>
</dbReference>
<feature type="transmembrane region" description="Helical" evidence="4">
    <location>
        <begin position="290"/>
        <end position="312"/>
    </location>
</feature>
<keyword evidence="4" id="KW-1133">Transmembrane helix</keyword>
<keyword evidence="2" id="KW-0677">Repeat</keyword>
<dbReference type="Proteomes" id="UP000007305">
    <property type="component" value="Unassembled WGS sequence"/>
</dbReference>
<evidence type="ECO:0000256" key="1">
    <source>
        <dbReference type="ARBA" id="ARBA00022574"/>
    </source>
</evidence>
<dbReference type="InterPro" id="IPR036322">
    <property type="entry name" value="WD40_repeat_dom_sf"/>
</dbReference>
<dbReference type="InterPro" id="IPR001680">
    <property type="entry name" value="WD40_rpt"/>
</dbReference>
<evidence type="ECO:0000256" key="5">
    <source>
        <dbReference type="SAM" id="SignalP"/>
    </source>
</evidence>
<dbReference type="Pfam" id="PF00400">
    <property type="entry name" value="WD40"/>
    <property type="match status" value="1"/>
</dbReference>
<sequence>MAWTAAATVCWRLLRLPFAPLPSLVPGLVFLAQRPDAVDKEYADLNLRPLYPNVCRHPSSLRPYPGAIPILPLIHLCTQRGHHIRVRQHMNPLSSSFSEPTGPPEWKEVFDDPLLPLMVDIGCGSGRFLIWHAKNSGKSQNYLGLEIRQKVNRIRELPQNSKIIATHTNSPDVLIWDVEAQPNRHVLGASESRPDLILIGHKEIVEFVLAMCPAEPYVLSGGKDKSVVLWSIQDHISALGDSSSSPGASDSKQSVKTTNEKESPKVDPRGIFHGHDSRVEDVQFYPSRSFVVWVMMLVLFCGMLELALLQLLRLRKLTVEMFIVLIGIP</sequence>
<keyword evidence="4" id="KW-0812">Transmembrane</keyword>
<keyword evidence="5" id="KW-0732">Signal</keyword>
<feature type="compositionally biased region" description="Basic and acidic residues" evidence="3">
    <location>
        <begin position="258"/>
        <end position="272"/>
    </location>
</feature>
<keyword evidence="4" id="KW-0472">Membrane</keyword>
<protein>
    <submittedName>
        <fullName evidence="6">Uncharacterized protein</fullName>
    </submittedName>
</protein>
<dbReference type="InterPro" id="IPR015943">
    <property type="entry name" value="WD40/YVTN_repeat-like_dom_sf"/>
</dbReference>
<proteinExistence type="predicted"/>
<feature type="chain" id="PRO_5032601406" evidence="5">
    <location>
        <begin position="16"/>
        <end position="329"/>
    </location>
</feature>
<dbReference type="InterPro" id="IPR050459">
    <property type="entry name" value="WD_repeat_RBAP46/RBAP48/MSI1"/>
</dbReference>
<evidence type="ECO:0000313" key="7">
    <source>
        <dbReference type="Proteomes" id="UP000007305"/>
    </source>
</evidence>
<evidence type="ECO:0000313" key="6">
    <source>
        <dbReference type="EnsemblPlants" id="Zm00001eb440460_P003"/>
    </source>
</evidence>
<evidence type="ECO:0000256" key="4">
    <source>
        <dbReference type="SAM" id="Phobius"/>
    </source>
</evidence>
<evidence type="ECO:0000256" key="2">
    <source>
        <dbReference type="ARBA" id="ARBA00022737"/>
    </source>
</evidence>
<reference evidence="6" key="1">
    <citation type="submission" date="2021-05" db="UniProtKB">
        <authorList>
            <consortium name="EnsemblPlants"/>
        </authorList>
    </citation>
    <scope>IDENTIFICATION</scope>
    <source>
        <strain evidence="6">cv. B73</strain>
    </source>
</reference>
<keyword evidence="1" id="KW-0853">WD repeat</keyword>
<name>A0A804RT04_MAIZE</name>
<feature type="signal peptide" evidence="5">
    <location>
        <begin position="1"/>
        <end position="15"/>
    </location>
</feature>
<accession>A0A804RT04</accession>
<dbReference type="SUPFAM" id="SSF50978">
    <property type="entry name" value="WD40 repeat-like"/>
    <property type="match status" value="1"/>
</dbReference>
<feature type="compositionally biased region" description="Low complexity" evidence="3">
    <location>
        <begin position="238"/>
        <end position="251"/>
    </location>
</feature>
<dbReference type="EnsemblPlants" id="Zm00001eb440460_T003">
    <property type="protein sequence ID" value="Zm00001eb440460_P003"/>
    <property type="gene ID" value="Zm00001eb440460"/>
</dbReference>
<feature type="region of interest" description="Disordered" evidence="3">
    <location>
        <begin position="238"/>
        <end position="272"/>
    </location>
</feature>
<organism evidence="6 7">
    <name type="scientific">Zea mays</name>
    <name type="common">Maize</name>
    <dbReference type="NCBI Taxonomy" id="4577"/>
    <lineage>
        <taxon>Eukaryota</taxon>
        <taxon>Viridiplantae</taxon>
        <taxon>Streptophyta</taxon>
        <taxon>Embryophyta</taxon>
        <taxon>Tracheophyta</taxon>
        <taxon>Spermatophyta</taxon>
        <taxon>Magnoliopsida</taxon>
        <taxon>Liliopsida</taxon>
        <taxon>Poales</taxon>
        <taxon>Poaceae</taxon>
        <taxon>PACMAD clade</taxon>
        <taxon>Panicoideae</taxon>
        <taxon>Andropogonodae</taxon>
        <taxon>Andropogoneae</taxon>
        <taxon>Tripsacinae</taxon>
        <taxon>Zea</taxon>
    </lineage>
</organism>